<dbReference type="InterPro" id="IPR036322">
    <property type="entry name" value="WD40_repeat_dom_sf"/>
</dbReference>
<evidence type="ECO:0000313" key="1">
    <source>
        <dbReference type="EMBL" id="KAG6501555.1"/>
    </source>
</evidence>
<reference evidence="1 2" key="1">
    <citation type="submission" date="2020-08" db="EMBL/GenBank/DDBJ databases">
        <title>Plant Genome Project.</title>
        <authorList>
            <person name="Zhang R.-G."/>
        </authorList>
    </citation>
    <scope>NUCLEOTIDE SEQUENCE [LARGE SCALE GENOMIC DNA]</scope>
    <source>
        <tissue evidence="1">Rhizome</tissue>
    </source>
</reference>
<name>A0A8J5G6M1_ZINOF</name>
<dbReference type="SMART" id="SM00320">
    <property type="entry name" value="WD40"/>
    <property type="match status" value="6"/>
</dbReference>
<sequence>MCYMMSFSYLQASLTNDATVSVNRCLWSPEGSILGVAFSKHLVQIYAFNLNEELRQHLEIDAHIGSVNDIAFPYPKKTLSNITCGDDKAIKVWVASTGQKQYTFEGHEAPVYSVCPHFNGSIHLFFSTSTDGKIKAWSYEGLRSRVAYEASGHWCTTMAYSADGTRLFSCGTSKDGDSHLVEWNETGTIKQTYNGFRKHSLGVVQFDTTRNRFLVAGDEFQIKFWDMDNTDILTTTDANGGLPAFPQLRFQKDGSLLAVTTSDNGIKILANADGQRVLRMLEVSRSVSKQSNSNVKAVVDSTRVADVKPRIPEETERIRSWKLTEIVNVGHLKTLRLPDSTSAVSKVVRMIYNNSGCSLLALGSNAVHKLWQWSCNERNPSGKSTASVAPQLRQPPNGILMTNERSDNNPEEATACITLSKNDSYATSASGGKVSLLNMRTFKVITTFMPTPPAATSLAFHPEDNNMIAAGMEDSSILIYNIRIDEVTSSFALL</sequence>
<keyword evidence="2" id="KW-1185">Reference proteome</keyword>
<dbReference type="Proteomes" id="UP000734854">
    <property type="component" value="Unassembled WGS sequence"/>
</dbReference>
<dbReference type="PANTHER" id="PTHR44083">
    <property type="entry name" value="TOPLESS-RELATED PROTEIN 1-RELATED"/>
    <property type="match status" value="1"/>
</dbReference>
<gene>
    <name evidence="1" type="ORF">ZIOFF_041436</name>
</gene>
<dbReference type="AlphaFoldDB" id="A0A8J5G6M1"/>
<dbReference type="SUPFAM" id="SSF50978">
    <property type="entry name" value="WD40 repeat-like"/>
    <property type="match status" value="1"/>
</dbReference>
<dbReference type="InterPro" id="IPR001680">
    <property type="entry name" value="WD40_rpt"/>
</dbReference>
<dbReference type="InterPro" id="IPR027728">
    <property type="entry name" value="Topless_fam"/>
</dbReference>
<dbReference type="GO" id="GO:0006355">
    <property type="term" value="P:regulation of DNA-templated transcription"/>
    <property type="evidence" value="ECO:0007669"/>
    <property type="project" value="InterPro"/>
</dbReference>
<accession>A0A8J5G6M1</accession>
<dbReference type="PANTHER" id="PTHR44083:SF5">
    <property type="entry name" value="PROTEIN TOPLESS-RELATED PROTEIN 2"/>
    <property type="match status" value="1"/>
</dbReference>
<comment type="caution">
    <text evidence="1">The sequence shown here is derived from an EMBL/GenBank/DDBJ whole genome shotgun (WGS) entry which is preliminary data.</text>
</comment>
<dbReference type="Pfam" id="PF00400">
    <property type="entry name" value="WD40"/>
    <property type="match status" value="3"/>
</dbReference>
<dbReference type="InterPro" id="IPR015943">
    <property type="entry name" value="WD40/YVTN_repeat-like_dom_sf"/>
</dbReference>
<proteinExistence type="predicted"/>
<dbReference type="Gene3D" id="2.130.10.10">
    <property type="entry name" value="YVTN repeat-like/Quinoprotein amine dehydrogenase"/>
    <property type="match status" value="3"/>
</dbReference>
<evidence type="ECO:0000313" key="2">
    <source>
        <dbReference type="Proteomes" id="UP000734854"/>
    </source>
</evidence>
<protein>
    <submittedName>
        <fullName evidence="1">Uncharacterized protein</fullName>
    </submittedName>
</protein>
<dbReference type="EMBL" id="JACMSC010000011">
    <property type="protein sequence ID" value="KAG6501555.1"/>
    <property type="molecule type" value="Genomic_DNA"/>
</dbReference>
<organism evidence="1 2">
    <name type="scientific">Zingiber officinale</name>
    <name type="common">Ginger</name>
    <name type="synonym">Amomum zingiber</name>
    <dbReference type="NCBI Taxonomy" id="94328"/>
    <lineage>
        <taxon>Eukaryota</taxon>
        <taxon>Viridiplantae</taxon>
        <taxon>Streptophyta</taxon>
        <taxon>Embryophyta</taxon>
        <taxon>Tracheophyta</taxon>
        <taxon>Spermatophyta</taxon>
        <taxon>Magnoliopsida</taxon>
        <taxon>Liliopsida</taxon>
        <taxon>Zingiberales</taxon>
        <taxon>Zingiberaceae</taxon>
        <taxon>Zingiber</taxon>
    </lineage>
</organism>